<evidence type="ECO:0000313" key="1">
    <source>
        <dbReference type="EMBL" id="MBK9984509.1"/>
    </source>
</evidence>
<protein>
    <submittedName>
        <fullName evidence="1">Uncharacterized protein</fullName>
    </submittedName>
</protein>
<proteinExistence type="predicted"/>
<evidence type="ECO:0000313" key="2">
    <source>
        <dbReference type="Proteomes" id="UP000808337"/>
    </source>
</evidence>
<accession>A0A9D7SYL5</accession>
<reference evidence="1 2" key="1">
    <citation type="submission" date="2020-10" db="EMBL/GenBank/DDBJ databases">
        <title>Connecting structure to function with the recovery of over 1000 high-quality activated sludge metagenome-assembled genomes encoding full-length rRNA genes using long-read sequencing.</title>
        <authorList>
            <person name="Singleton C.M."/>
            <person name="Petriglieri F."/>
            <person name="Kristensen J.M."/>
            <person name="Kirkegaard R.H."/>
            <person name="Michaelsen T.Y."/>
            <person name="Andersen M.H."/>
            <person name="Karst S.M."/>
            <person name="Dueholm M.S."/>
            <person name="Nielsen P.H."/>
            <person name="Albertsen M."/>
        </authorList>
    </citation>
    <scope>NUCLEOTIDE SEQUENCE [LARGE SCALE GENOMIC DNA]</scope>
    <source>
        <strain evidence="1">Ribe_18-Q3-R11-54_MAXAC.273</strain>
    </source>
</reference>
<dbReference type="Proteomes" id="UP000808337">
    <property type="component" value="Unassembled WGS sequence"/>
</dbReference>
<comment type="caution">
    <text evidence="1">The sequence shown here is derived from an EMBL/GenBank/DDBJ whole genome shotgun (WGS) entry which is preliminary data.</text>
</comment>
<sequence length="145" mass="16967">MKYLFYISISLSFIFLNFSGCDKKDTTDPLCNQITLNKPFLAKIDEQWCLDQANWSIRFGPLVEDSRCNVPGIDCFWAGRFVMAATIINSDGEERDTFYAVRNWTDTLQQGIYNIYLNKIYPEMRPTMELLDPSKYSFDVIIEKR</sequence>
<name>A0A9D7SYL5_9BACT</name>
<dbReference type="EMBL" id="JADKGY010000029">
    <property type="protein sequence ID" value="MBK9984509.1"/>
    <property type="molecule type" value="Genomic_DNA"/>
</dbReference>
<dbReference type="AlphaFoldDB" id="A0A9D7SYL5"/>
<gene>
    <name evidence="1" type="ORF">IPP15_19445</name>
</gene>
<organism evidence="1 2">
    <name type="scientific">Candidatus Opimibacter skivensis</name>
    <dbReference type="NCBI Taxonomy" id="2982028"/>
    <lineage>
        <taxon>Bacteria</taxon>
        <taxon>Pseudomonadati</taxon>
        <taxon>Bacteroidota</taxon>
        <taxon>Saprospiria</taxon>
        <taxon>Saprospirales</taxon>
        <taxon>Saprospiraceae</taxon>
        <taxon>Candidatus Opimibacter</taxon>
    </lineage>
</organism>